<protein>
    <submittedName>
        <fullName evidence="1">BQ5605_C024g09937 protein</fullName>
    </submittedName>
    <submittedName>
        <fullName evidence="2">BQ5605_C048g12403 protein</fullName>
    </submittedName>
</protein>
<dbReference type="EMBL" id="FQNC01000110">
    <property type="protein sequence ID" value="SGZ30541.1"/>
    <property type="molecule type" value="Genomic_DNA"/>
</dbReference>
<dbReference type="Gene3D" id="3.30.9.10">
    <property type="entry name" value="D-Amino Acid Oxidase, subunit A, domain 2"/>
    <property type="match status" value="1"/>
</dbReference>
<dbReference type="Proteomes" id="UP000249464">
    <property type="component" value="Unassembled WGS sequence"/>
</dbReference>
<evidence type="ECO:0000313" key="3">
    <source>
        <dbReference type="Proteomes" id="UP000249464"/>
    </source>
</evidence>
<organism evidence="2 3">
    <name type="scientific">Microbotryum silenes-dioicae</name>
    <dbReference type="NCBI Taxonomy" id="796604"/>
    <lineage>
        <taxon>Eukaryota</taxon>
        <taxon>Fungi</taxon>
        <taxon>Dikarya</taxon>
        <taxon>Basidiomycota</taxon>
        <taxon>Pucciniomycotina</taxon>
        <taxon>Microbotryomycetes</taxon>
        <taxon>Microbotryales</taxon>
        <taxon>Microbotryaceae</taxon>
        <taxon>Microbotryum</taxon>
    </lineage>
</organism>
<dbReference type="SUPFAM" id="SSF54373">
    <property type="entry name" value="FAD-linked reductases, C-terminal domain"/>
    <property type="match status" value="1"/>
</dbReference>
<dbReference type="EMBL" id="FQNC01000086">
    <property type="protein sequence ID" value="SGZ26548.1"/>
    <property type="molecule type" value="Genomic_DNA"/>
</dbReference>
<proteinExistence type="predicted"/>
<dbReference type="STRING" id="796604.A0A2X0PHT7"/>
<name>A0A2X0PHT7_9BASI</name>
<reference evidence="2 3" key="1">
    <citation type="submission" date="2016-11" db="EMBL/GenBank/DDBJ databases">
        <authorList>
            <person name="Jaros S."/>
            <person name="Januszkiewicz K."/>
            <person name="Wedrychowicz H."/>
        </authorList>
    </citation>
    <scope>NUCLEOTIDE SEQUENCE [LARGE SCALE GENOMIC DNA]</scope>
</reference>
<sequence>MFRSRLKCTLHSKDQGSTLIVSSERNLVRFYVQLGSINPGEPYDRDSVTPASILAKAIRKDVTREGRVFIAGGGLMRISSDRLFTDIYRI</sequence>
<evidence type="ECO:0000313" key="1">
    <source>
        <dbReference type="EMBL" id="SGZ26548.1"/>
    </source>
</evidence>
<gene>
    <name evidence="2" type="primary">BQ5605_C048g12403</name>
    <name evidence="1" type="synonym">BQ5605_C024g09937</name>
    <name evidence="1" type="ORF">BQ5605_C024G09937</name>
    <name evidence="2" type="ORF">BQ5605_C048G12403</name>
</gene>
<evidence type="ECO:0000313" key="2">
    <source>
        <dbReference type="EMBL" id="SGZ30541.1"/>
    </source>
</evidence>
<keyword evidence="3" id="KW-1185">Reference proteome</keyword>
<accession>A0A2X0PHT7</accession>
<dbReference type="AlphaFoldDB" id="A0A2X0PHT7"/>